<feature type="non-terminal residue" evidence="2">
    <location>
        <position position="1"/>
    </location>
</feature>
<feature type="region of interest" description="Disordered" evidence="1">
    <location>
        <begin position="347"/>
        <end position="399"/>
    </location>
</feature>
<name>A0A4S8LGS9_DENBC</name>
<sequence>RKQSSSTRRPWRHRTKRAAIKLTNAQKAQKKQLRDSEKERYQKRLKEVFASIVDAATALKEEFGKHDVQWYLDEIMQTYRLKQKKRKVAPFQAFVRVEMKAINSAVPEGQRRKKIAECIGDIGKKWAAMSNDEQKEATSSALKELEDNRENRELAHHNSSISAFHDVRTTIEDAKLLLQRLNSRTGVESMLVVVRSNSEHFNPPEAWVTSERVGSFFELAFKQTPHAIALRLEGYCISGVEGVARNYVTETIEMKKDLVKLIYEKLKLAGGKTHIPRMYYKNFDDHITAKHGIKIINWPLEKFCCPSELSTRVDIQVLRNAWESGTTSFYKMSKSEWKEWDEKRFKDAVEGSTSTTVSTPTTPTTTTTGTTTPSPDETTATSPESTECDPASQSPVDPS</sequence>
<protein>
    <submittedName>
        <fullName evidence="2">Uncharacterized protein</fullName>
    </submittedName>
</protein>
<dbReference type="EMBL" id="ML179416">
    <property type="protein sequence ID" value="THU88227.1"/>
    <property type="molecule type" value="Genomic_DNA"/>
</dbReference>
<dbReference type="OrthoDB" id="3033638at2759"/>
<proteinExistence type="predicted"/>
<reference evidence="2 3" key="1">
    <citation type="journal article" date="2019" name="Nat. Ecol. Evol.">
        <title>Megaphylogeny resolves global patterns of mushroom evolution.</title>
        <authorList>
            <person name="Varga T."/>
            <person name="Krizsan K."/>
            <person name="Foldi C."/>
            <person name="Dima B."/>
            <person name="Sanchez-Garcia M."/>
            <person name="Sanchez-Ramirez S."/>
            <person name="Szollosi G.J."/>
            <person name="Szarkandi J.G."/>
            <person name="Papp V."/>
            <person name="Albert L."/>
            <person name="Andreopoulos W."/>
            <person name="Angelini C."/>
            <person name="Antonin V."/>
            <person name="Barry K.W."/>
            <person name="Bougher N.L."/>
            <person name="Buchanan P."/>
            <person name="Buyck B."/>
            <person name="Bense V."/>
            <person name="Catcheside P."/>
            <person name="Chovatia M."/>
            <person name="Cooper J."/>
            <person name="Damon W."/>
            <person name="Desjardin D."/>
            <person name="Finy P."/>
            <person name="Geml J."/>
            <person name="Haridas S."/>
            <person name="Hughes K."/>
            <person name="Justo A."/>
            <person name="Karasinski D."/>
            <person name="Kautmanova I."/>
            <person name="Kiss B."/>
            <person name="Kocsube S."/>
            <person name="Kotiranta H."/>
            <person name="LaButti K.M."/>
            <person name="Lechner B.E."/>
            <person name="Liimatainen K."/>
            <person name="Lipzen A."/>
            <person name="Lukacs Z."/>
            <person name="Mihaltcheva S."/>
            <person name="Morgado L.N."/>
            <person name="Niskanen T."/>
            <person name="Noordeloos M.E."/>
            <person name="Ohm R.A."/>
            <person name="Ortiz-Santana B."/>
            <person name="Ovrebo C."/>
            <person name="Racz N."/>
            <person name="Riley R."/>
            <person name="Savchenko A."/>
            <person name="Shiryaev A."/>
            <person name="Soop K."/>
            <person name="Spirin V."/>
            <person name="Szebenyi C."/>
            <person name="Tomsovsky M."/>
            <person name="Tulloss R.E."/>
            <person name="Uehling J."/>
            <person name="Grigoriev I.V."/>
            <person name="Vagvolgyi C."/>
            <person name="Papp T."/>
            <person name="Martin F.M."/>
            <person name="Miettinen O."/>
            <person name="Hibbett D.S."/>
            <person name="Nagy L.G."/>
        </authorList>
    </citation>
    <scope>NUCLEOTIDE SEQUENCE [LARGE SCALE GENOMIC DNA]</scope>
    <source>
        <strain evidence="2 3">CBS 962.96</strain>
    </source>
</reference>
<keyword evidence="3" id="KW-1185">Reference proteome</keyword>
<accession>A0A4S8LGS9</accession>
<gene>
    <name evidence="2" type="ORF">K435DRAFT_601537</name>
</gene>
<dbReference type="Proteomes" id="UP000297245">
    <property type="component" value="Unassembled WGS sequence"/>
</dbReference>
<feature type="compositionally biased region" description="Basic residues" evidence="1">
    <location>
        <begin position="1"/>
        <end position="19"/>
    </location>
</feature>
<evidence type="ECO:0000313" key="2">
    <source>
        <dbReference type="EMBL" id="THU88227.1"/>
    </source>
</evidence>
<feature type="compositionally biased region" description="Low complexity" evidence="1">
    <location>
        <begin position="352"/>
        <end position="385"/>
    </location>
</feature>
<dbReference type="AlphaFoldDB" id="A0A4S8LGS9"/>
<organism evidence="2 3">
    <name type="scientific">Dendrothele bispora (strain CBS 962.96)</name>
    <dbReference type="NCBI Taxonomy" id="1314807"/>
    <lineage>
        <taxon>Eukaryota</taxon>
        <taxon>Fungi</taxon>
        <taxon>Dikarya</taxon>
        <taxon>Basidiomycota</taxon>
        <taxon>Agaricomycotina</taxon>
        <taxon>Agaricomycetes</taxon>
        <taxon>Agaricomycetidae</taxon>
        <taxon>Agaricales</taxon>
        <taxon>Agaricales incertae sedis</taxon>
        <taxon>Dendrothele</taxon>
    </lineage>
</organism>
<feature type="non-terminal residue" evidence="2">
    <location>
        <position position="399"/>
    </location>
</feature>
<feature type="region of interest" description="Disordered" evidence="1">
    <location>
        <begin position="1"/>
        <end position="37"/>
    </location>
</feature>
<evidence type="ECO:0000256" key="1">
    <source>
        <dbReference type="SAM" id="MobiDB-lite"/>
    </source>
</evidence>
<evidence type="ECO:0000313" key="3">
    <source>
        <dbReference type="Proteomes" id="UP000297245"/>
    </source>
</evidence>